<proteinExistence type="predicted"/>
<protein>
    <submittedName>
        <fullName evidence="1">Uncharacterized protein</fullName>
    </submittedName>
</protein>
<dbReference type="Proteomes" id="UP000249248">
    <property type="component" value="Unassembled WGS sequence"/>
</dbReference>
<dbReference type="EMBL" id="QKSB01000005">
    <property type="protein sequence ID" value="PZE17145.1"/>
    <property type="molecule type" value="Genomic_DNA"/>
</dbReference>
<dbReference type="RefSeq" id="WP_111063269.1">
    <property type="nucleotide sequence ID" value="NZ_JBHUCU010000008.1"/>
</dbReference>
<evidence type="ECO:0000313" key="2">
    <source>
        <dbReference type="Proteomes" id="UP000249248"/>
    </source>
</evidence>
<keyword evidence="2" id="KW-1185">Reference proteome</keyword>
<name>A0A2W1NCP5_9FLAO</name>
<reference evidence="1 2" key="1">
    <citation type="submission" date="2018-06" db="EMBL/GenBank/DDBJ databases">
        <title>The draft genome sequence of Crocinitomix sp. SM1701.</title>
        <authorList>
            <person name="Zhang X."/>
        </authorList>
    </citation>
    <scope>NUCLEOTIDE SEQUENCE [LARGE SCALE GENOMIC DNA]</scope>
    <source>
        <strain evidence="1 2">SM1701</strain>
    </source>
</reference>
<dbReference type="OrthoDB" id="698211at2"/>
<gene>
    <name evidence="1" type="ORF">DNU06_10410</name>
</gene>
<comment type="caution">
    <text evidence="1">The sequence shown here is derived from an EMBL/GenBank/DDBJ whole genome shotgun (WGS) entry which is preliminary data.</text>
</comment>
<evidence type="ECO:0000313" key="1">
    <source>
        <dbReference type="EMBL" id="PZE17145.1"/>
    </source>
</evidence>
<accession>A0A2W1NCP5</accession>
<sequence>MKSLFTCTFLFYFSLTFGQILNHSKGELFTEDPRFNPTFIKNNKIKSIKGYYSTKADYDRIRPTNNVYVYEFNQEGYLVQDYKTIRRDTIVRAYEYDKNHNLIVLRQSDQYGFQSFHYTYDSLNRLIEKEYRRDVNHKKSKVDFDLGESYIISKHTFGYENVKAGLKKSYFNSLGKVYQTEIFYADINGYLYKQESRSLTGVGSAKTDYQYNEMGLLRECKTETVLNSKSSSRIKIEYDNNENIMAQHYYRNGVYKTEFQIVYNSENMLLNALLSRDIETNVITILKFADYTFFKD</sequence>
<dbReference type="AlphaFoldDB" id="A0A2W1NCP5"/>
<organism evidence="1 2">
    <name type="scientific">Putridiphycobacter roseus</name>
    <dbReference type="NCBI Taxonomy" id="2219161"/>
    <lineage>
        <taxon>Bacteria</taxon>
        <taxon>Pseudomonadati</taxon>
        <taxon>Bacteroidota</taxon>
        <taxon>Flavobacteriia</taxon>
        <taxon>Flavobacteriales</taxon>
        <taxon>Crocinitomicaceae</taxon>
        <taxon>Putridiphycobacter</taxon>
    </lineage>
</organism>